<dbReference type="KEGG" id="lbc:LACBIDRAFT_328929"/>
<dbReference type="OrthoDB" id="3069983at2759"/>
<feature type="compositionally biased region" description="Polar residues" evidence="1">
    <location>
        <begin position="276"/>
        <end position="285"/>
    </location>
</feature>
<feature type="region of interest" description="Disordered" evidence="1">
    <location>
        <begin position="329"/>
        <end position="726"/>
    </location>
</feature>
<evidence type="ECO:0000313" key="3">
    <source>
        <dbReference type="Proteomes" id="UP000001194"/>
    </source>
</evidence>
<accession>B0DGG8</accession>
<feature type="region of interest" description="Disordered" evidence="1">
    <location>
        <begin position="1"/>
        <end position="24"/>
    </location>
</feature>
<feature type="compositionally biased region" description="Low complexity" evidence="1">
    <location>
        <begin position="666"/>
        <end position="675"/>
    </location>
</feature>
<proteinExistence type="predicted"/>
<feature type="compositionally biased region" description="Low complexity" evidence="1">
    <location>
        <begin position="567"/>
        <end position="578"/>
    </location>
</feature>
<dbReference type="HOGENOM" id="CLU_018055_0_0_1"/>
<reference evidence="2 3" key="1">
    <citation type="journal article" date="2008" name="Nature">
        <title>The genome of Laccaria bicolor provides insights into mycorrhizal symbiosis.</title>
        <authorList>
            <person name="Martin F."/>
            <person name="Aerts A."/>
            <person name="Ahren D."/>
            <person name="Brun A."/>
            <person name="Danchin E.G.J."/>
            <person name="Duchaussoy F."/>
            <person name="Gibon J."/>
            <person name="Kohler A."/>
            <person name="Lindquist E."/>
            <person name="Pereda V."/>
            <person name="Salamov A."/>
            <person name="Shapiro H.J."/>
            <person name="Wuyts J."/>
            <person name="Blaudez D."/>
            <person name="Buee M."/>
            <person name="Brokstein P."/>
            <person name="Canbaeck B."/>
            <person name="Cohen D."/>
            <person name="Courty P.E."/>
            <person name="Coutinho P.M."/>
            <person name="Delaruelle C."/>
            <person name="Detter J.C."/>
            <person name="Deveau A."/>
            <person name="DiFazio S."/>
            <person name="Duplessis S."/>
            <person name="Fraissinet-Tachet L."/>
            <person name="Lucic E."/>
            <person name="Frey-Klett P."/>
            <person name="Fourrey C."/>
            <person name="Feussner I."/>
            <person name="Gay G."/>
            <person name="Grimwood J."/>
            <person name="Hoegger P.J."/>
            <person name="Jain P."/>
            <person name="Kilaru S."/>
            <person name="Labbe J."/>
            <person name="Lin Y.C."/>
            <person name="Legue V."/>
            <person name="Le Tacon F."/>
            <person name="Marmeisse R."/>
            <person name="Melayah D."/>
            <person name="Montanini B."/>
            <person name="Muratet M."/>
            <person name="Nehls U."/>
            <person name="Niculita-Hirzel H."/>
            <person name="Oudot-Le Secq M.P."/>
            <person name="Peter M."/>
            <person name="Quesneville H."/>
            <person name="Rajashekar B."/>
            <person name="Reich M."/>
            <person name="Rouhier N."/>
            <person name="Schmutz J."/>
            <person name="Yin T."/>
            <person name="Chalot M."/>
            <person name="Henrissat B."/>
            <person name="Kuees U."/>
            <person name="Lucas S."/>
            <person name="Van de Peer Y."/>
            <person name="Podila G.K."/>
            <person name="Polle A."/>
            <person name="Pukkila P.J."/>
            <person name="Richardson P.M."/>
            <person name="Rouze P."/>
            <person name="Sanders I.R."/>
            <person name="Stajich J.E."/>
            <person name="Tunlid A."/>
            <person name="Tuskan G."/>
            <person name="Grigoriev I.V."/>
        </authorList>
    </citation>
    <scope>NUCLEOTIDE SEQUENCE [LARGE SCALE GENOMIC DNA]</scope>
    <source>
        <strain evidence="3">S238N-H82 / ATCC MYA-4686</strain>
    </source>
</reference>
<gene>
    <name evidence="2" type="ORF">LACBIDRAFT_328929</name>
</gene>
<dbReference type="Proteomes" id="UP000001194">
    <property type="component" value="Unassembled WGS sequence"/>
</dbReference>
<feature type="compositionally biased region" description="Polar residues" evidence="1">
    <location>
        <begin position="704"/>
        <end position="721"/>
    </location>
</feature>
<dbReference type="GeneID" id="6078715"/>
<evidence type="ECO:0000313" key="2">
    <source>
        <dbReference type="EMBL" id="EDR06153.1"/>
    </source>
</evidence>
<organism evidence="3">
    <name type="scientific">Laccaria bicolor (strain S238N-H82 / ATCC MYA-4686)</name>
    <name type="common">Bicoloured deceiver</name>
    <name type="synonym">Laccaria laccata var. bicolor</name>
    <dbReference type="NCBI Taxonomy" id="486041"/>
    <lineage>
        <taxon>Eukaryota</taxon>
        <taxon>Fungi</taxon>
        <taxon>Dikarya</taxon>
        <taxon>Basidiomycota</taxon>
        <taxon>Agaricomycotina</taxon>
        <taxon>Agaricomycetes</taxon>
        <taxon>Agaricomycetidae</taxon>
        <taxon>Agaricales</taxon>
        <taxon>Agaricineae</taxon>
        <taxon>Hydnangiaceae</taxon>
        <taxon>Laccaria</taxon>
    </lineage>
</organism>
<evidence type="ECO:0000256" key="1">
    <source>
        <dbReference type="SAM" id="MobiDB-lite"/>
    </source>
</evidence>
<name>B0DGG8_LACBS</name>
<feature type="compositionally biased region" description="Low complexity" evidence="1">
    <location>
        <begin position="521"/>
        <end position="547"/>
    </location>
</feature>
<dbReference type="InParanoid" id="B0DGG8"/>
<dbReference type="AlphaFoldDB" id="B0DGG8"/>
<protein>
    <submittedName>
        <fullName evidence="2">Predicted protein</fullName>
    </submittedName>
</protein>
<feature type="region of interest" description="Disordered" evidence="1">
    <location>
        <begin position="239"/>
        <end position="287"/>
    </location>
</feature>
<feature type="compositionally biased region" description="Polar residues" evidence="1">
    <location>
        <begin position="481"/>
        <end position="509"/>
    </location>
</feature>
<dbReference type="EMBL" id="DS547109">
    <property type="protein sequence ID" value="EDR06153.1"/>
    <property type="molecule type" value="Genomic_DNA"/>
</dbReference>
<feature type="compositionally biased region" description="Pro residues" evidence="1">
    <location>
        <begin position="552"/>
        <end position="566"/>
    </location>
</feature>
<feature type="compositionally biased region" description="Pro residues" evidence="1">
    <location>
        <begin position="656"/>
        <end position="665"/>
    </location>
</feature>
<dbReference type="RefSeq" id="XP_001883014.1">
    <property type="nucleotide sequence ID" value="XM_001882979.1"/>
</dbReference>
<feature type="compositionally biased region" description="Low complexity" evidence="1">
    <location>
        <begin position="373"/>
        <end position="458"/>
    </location>
</feature>
<feature type="region of interest" description="Disordered" evidence="1">
    <location>
        <begin position="176"/>
        <end position="207"/>
    </location>
</feature>
<feature type="compositionally biased region" description="Pro residues" evidence="1">
    <location>
        <begin position="348"/>
        <end position="357"/>
    </location>
</feature>
<keyword evidence="3" id="KW-1185">Reference proteome</keyword>
<feature type="compositionally biased region" description="Polar residues" evidence="1">
    <location>
        <begin position="176"/>
        <end position="189"/>
    </location>
</feature>
<sequence length="823" mass="86719">MAAGGVIAENIPTGSRKRKRIPDNDIDIDEGDRCRAKDIDARTYQIVSLRLSAPPLMTCFMSKSDGSQGDTKVCQPEAEWPGVVWLRRSPNLAVGFGLVGEKEKRTTKEYISSGTMDFMPLEPILPSLSDVVRWQGSQTACPALDSLILESEITVRPTRNNTPRVSLFAEAPLASSSITPANTTRSSSRLRPRHSEPAAPPPTTSFLNPRLDIFEENGPTKFLNFVKVVSARVDENVNANAANGSGKKSSKRKQRSVSVSSLTAAGMLKKGRTDPMTVQPSSSLRNEVGWKGKSRALIRSASATTSGYDDDDYSLMDVDMSFGSGMDVDVPQAFFPPPQTKSASQIDMPPPPAPPVKPKLWGAESGELRMTRSSVVSSSTTTKPSPSVTGVASASSSSRMNTSSSSTSQASSSTARPTSSSSTARPTSSSSTNYPTTSLLTRAGTWSSNSNSNSNSSSRTTTSLPPATPKSATVLPPPRTPTKSGLRSSSPRPSKTSAKGPNPNSNAVPSNEKGAPIQTRPPVQVQTRAAPAPAQTRPQPQVQTRPTGQTHIPPPSRPSPPIPPPSSSQRPPSSQHPPALGMRRTHTLPLPPASQSGELPSRQRRFKPPLLGAHGNQGALLSGSQGARNGVVGGGVKNNGPSVGGAPVTVTSRNAPPAPAPPPSSFPSSSSGDSPQRCGGYRSSPSSADDSDVCVTPGVPPKPNCSSVTSKPIASKSNSKCAQPDENDDASLLMVEDDPNDSSFGDIDMSFDMDALEETMKILTQGVVGLDNFSLAGRCRLVALSLAKSEPDHTHFVIPAIPILRAINVLPHLFISRTCTHHL</sequence>